<dbReference type="Proteomes" id="UP000813462">
    <property type="component" value="Unassembled WGS sequence"/>
</dbReference>
<name>A0A978VTM4_ZIZJJ</name>
<gene>
    <name evidence="2" type="ORF">FEM48_Zijuj02G0044700</name>
</gene>
<dbReference type="EMBL" id="JAEACU010000002">
    <property type="protein sequence ID" value="KAH7542169.1"/>
    <property type="molecule type" value="Genomic_DNA"/>
</dbReference>
<protein>
    <submittedName>
        <fullName evidence="2">Uncharacterized protein</fullName>
    </submittedName>
</protein>
<accession>A0A978VTM4</accession>
<proteinExistence type="predicted"/>
<dbReference type="PANTHER" id="PTHR33095:SF47">
    <property type="entry name" value="AR781"/>
    <property type="match status" value="1"/>
</dbReference>
<evidence type="ECO:0000313" key="2">
    <source>
        <dbReference type="EMBL" id="KAH7542169.1"/>
    </source>
</evidence>
<feature type="compositionally biased region" description="Polar residues" evidence="1">
    <location>
        <begin position="30"/>
        <end position="41"/>
    </location>
</feature>
<dbReference type="InterPro" id="IPR012442">
    <property type="entry name" value="DUF1645_plant"/>
</dbReference>
<sequence length="402" mass="44823">METPNDVSFASAASSPSRFSLEGMIYYSAPTSPSRKVSPNPNLFFGSLTEPTTPRTYEDANSNLDDFEFDTSHRLDHISINMVSKQEFHSMFNREKQPKGRGDSLPTMAFADELFCDGKVMPLAPPLKLPPSHRGHIDNISGNFSSTASSPRSPSSVLKLPFSRRCLWNDDFDPFMVALENVKEEKRGKTKADNHRRARSLSPLRVTSKQKSNGSLDLSNEQNKQMGSPQRPIQLLGFDPNKQRKLTVSPSTRLADVPEVDQSPKSLVAPKGLIIARQLEKMNSETPCKPNKTSPGPKVETGGENEMGKEGGGSRKRVSKRKRLKKFLLRSLSLSSKVNDEEKLNSESVASRKPSFLRRFSSFKSEEQAQDSNGDKMVPHVAKMALVHYRPRFTLCLGYTTT</sequence>
<reference evidence="2" key="1">
    <citation type="journal article" date="2021" name="Front. Plant Sci.">
        <title>Chromosome-Scale Genome Assembly for Chinese Sour Jujube and Insights Into Its Genome Evolution and Domestication Signature.</title>
        <authorList>
            <person name="Shen L.-Y."/>
            <person name="Luo H."/>
            <person name="Wang X.-L."/>
            <person name="Wang X.-M."/>
            <person name="Qiu X.-J."/>
            <person name="Liu H."/>
            <person name="Zhou S.-S."/>
            <person name="Jia K.-H."/>
            <person name="Nie S."/>
            <person name="Bao Y.-T."/>
            <person name="Zhang R.-G."/>
            <person name="Yun Q.-Z."/>
            <person name="Chai Y.-H."/>
            <person name="Lu J.-Y."/>
            <person name="Li Y."/>
            <person name="Zhao S.-W."/>
            <person name="Mao J.-F."/>
            <person name="Jia S.-G."/>
            <person name="Mao Y.-M."/>
        </authorList>
    </citation>
    <scope>NUCLEOTIDE SEQUENCE</scope>
    <source>
        <strain evidence="2">AT0</strain>
        <tissue evidence="2">Leaf</tissue>
    </source>
</reference>
<feature type="region of interest" description="Disordered" evidence="1">
    <location>
        <begin position="284"/>
        <end position="320"/>
    </location>
</feature>
<dbReference type="PANTHER" id="PTHR33095">
    <property type="entry name" value="OS07G0619500 PROTEIN"/>
    <property type="match status" value="1"/>
</dbReference>
<feature type="compositionally biased region" description="Basic and acidic residues" evidence="1">
    <location>
        <begin position="184"/>
        <end position="195"/>
    </location>
</feature>
<comment type="caution">
    <text evidence="2">The sequence shown here is derived from an EMBL/GenBank/DDBJ whole genome shotgun (WGS) entry which is preliminary data.</text>
</comment>
<evidence type="ECO:0000256" key="1">
    <source>
        <dbReference type="SAM" id="MobiDB-lite"/>
    </source>
</evidence>
<feature type="region of interest" description="Disordered" evidence="1">
    <location>
        <begin position="184"/>
        <end position="253"/>
    </location>
</feature>
<dbReference type="Pfam" id="PF07816">
    <property type="entry name" value="DUF1645"/>
    <property type="match status" value="1"/>
</dbReference>
<dbReference type="AlphaFoldDB" id="A0A978VTM4"/>
<evidence type="ECO:0000313" key="3">
    <source>
        <dbReference type="Proteomes" id="UP000813462"/>
    </source>
</evidence>
<organism evidence="2 3">
    <name type="scientific">Ziziphus jujuba var. spinosa</name>
    <dbReference type="NCBI Taxonomy" id="714518"/>
    <lineage>
        <taxon>Eukaryota</taxon>
        <taxon>Viridiplantae</taxon>
        <taxon>Streptophyta</taxon>
        <taxon>Embryophyta</taxon>
        <taxon>Tracheophyta</taxon>
        <taxon>Spermatophyta</taxon>
        <taxon>Magnoliopsida</taxon>
        <taxon>eudicotyledons</taxon>
        <taxon>Gunneridae</taxon>
        <taxon>Pentapetalae</taxon>
        <taxon>rosids</taxon>
        <taxon>fabids</taxon>
        <taxon>Rosales</taxon>
        <taxon>Rhamnaceae</taxon>
        <taxon>Paliureae</taxon>
        <taxon>Ziziphus</taxon>
    </lineage>
</organism>
<feature type="region of interest" description="Disordered" evidence="1">
    <location>
        <begin position="30"/>
        <end position="50"/>
    </location>
</feature>
<feature type="compositionally biased region" description="Polar residues" evidence="1">
    <location>
        <begin position="205"/>
        <end position="228"/>
    </location>
</feature>